<dbReference type="GeneID" id="59317441"/>
<reference evidence="2 3" key="1">
    <citation type="submission" date="2020-05" db="EMBL/GenBank/DDBJ databases">
        <title>Identification and distribution of gene clusters putatively required for synthesis of sphingolipid metabolism inhibitors in phylogenetically diverse species of the filamentous fungus Fusarium.</title>
        <authorList>
            <person name="Kim H.-S."/>
            <person name="Busman M."/>
            <person name="Brown D.W."/>
            <person name="Divon H."/>
            <person name="Uhlig S."/>
            <person name="Proctor R.H."/>
        </authorList>
    </citation>
    <scope>NUCLEOTIDE SEQUENCE [LARGE SCALE GENOMIC DNA]</scope>
    <source>
        <strain evidence="2 3">NRRL 66333</strain>
    </source>
</reference>
<keyword evidence="3" id="KW-1185">Reference proteome</keyword>
<dbReference type="RefSeq" id="XP_036539880.1">
    <property type="nucleotide sequence ID" value="XM_036682723.1"/>
</dbReference>
<comment type="caution">
    <text evidence="2">The sequence shown here is derived from an EMBL/GenBank/DDBJ whole genome shotgun (WGS) entry which is preliminary data.</text>
</comment>
<dbReference type="EMBL" id="JAAOAV010000042">
    <property type="protein sequence ID" value="KAF5608486.1"/>
    <property type="molecule type" value="Genomic_DNA"/>
</dbReference>
<evidence type="ECO:0000256" key="1">
    <source>
        <dbReference type="SAM" id="MobiDB-lite"/>
    </source>
</evidence>
<proteinExistence type="predicted"/>
<evidence type="ECO:0000313" key="3">
    <source>
        <dbReference type="Proteomes" id="UP000547976"/>
    </source>
</evidence>
<protein>
    <submittedName>
        <fullName evidence="2">Uncharacterized protein</fullName>
    </submittedName>
</protein>
<feature type="region of interest" description="Disordered" evidence="1">
    <location>
        <begin position="1"/>
        <end position="41"/>
    </location>
</feature>
<sequence>MCMAFSTRLQDPVDPPPRYHKNYHSEHPVSSSSAYAQQRDQARTNKINEMNAASKEARARNKRQKTSFVFRNHGGGGSAHHHHHHGGIAGAVAGGAAWGGGGGSGGF</sequence>
<evidence type="ECO:0000313" key="2">
    <source>
        <dbReference type="EMBL" id="KAF5608486.1"/>
    </source>
</evidence>
<name>A0A8H5Q3L3_GIBSU</name>
<dbReference type="AlphaFoldDB" id="A0A8H5Q3L3"/>
<dbReference type="OrthoDB" id="5073504at2759"/>
<dbReference type="Proteomes" id="UP000547976">
    <property type="component" value="Unassembled WGS sequence"/>
</dbReference>
<feature type="compositionally biased region" description="Gly residues" evidence="1">
    <location>
        <begin position="87"/>
        <end position="107"/>
    </location>
</feature>
<feature type="compositionally biased region" description="Polar residues" evidence="1">
    <location>
        <begin position="28"/>
        <end position="41"/>
    </location>
</feature>
<organism evidence="2 3">
    <name type="scientific">Gibberella subglutinans</name>
    <name type="common">Fusarium subglutinans</name>
    <dbReference type="NCBI Taxonomy" id="42677"/>
    <lineage>
        <taxon>Eukaryota</taxon>
        <taxon>Fungi</taxon>
        <taxon>Dikarya</taxon>
        <taxon>Ascomycota</taxon>
        <taxon>Pezizomycotina</taxon>
        <taxon>Sordariomycetes</taxon>
        <taxon>Hypocreomycetidae</taxon>
        <taxon>Hypocreales</taxon>
        <taxon>Nectriaceae</taxon>
        <taxon>Fusarium</taxon>
        <taxon>Fusarium fujikuroi species complex</taxon>
    </lineage>
</organism>
<gene>
    <name evidence="2" type="ORF">FSUBG_4704</name>
</gene>
<accession>A0A8H5Q3L3</accession>
<feature type="region of interest" description="Disordered" evidence="1">
    <location>
        <begin position="69"/>
        <end position="107"/>
    </location>
</feature>